<protein>
    <recommendedName>
        <fullName evidence="8">Thymidylate kinase</fullName>
        <ecNumber evidence="8">2.7.4.9</ecNumber>
    </recommendedName>
    <alternativeName>
        <fullName evidence="8">dTMP kinase</fullName>
    </alternativeName>
</protein>
<evidence type="ECO:0000256" key="6">
    <source>
        <dbReference type="ARBA" id="ARBA00022840"/>
    </source>
</evidence>
<evidence type="ECO:0000256" key="2">
    <source>
        <dbReference type="ARBA" id="ARBA00022679"/>
    </source>
</evidence>
<accession>A0A1F5CCK9</accession>
<keyword evidence="2 8" id="KW-0808">Transferase</keyword>
<evidence type="ECO:0000313" key="11">
    <source>
        <dbReference type="Proteomes" id="UP000177197"/>
    </source>
</evidence>
<dbReference type="SUPFAM" id="SSF52540">
    <property type="entry name" value="P-loop containing nucleoside triphosphate hydrolases"/>
    <property type="match status" value="1"/>
</dbReference>
<dbReference type="AlphaFoldDB" id="A0A1F5CCK9"/>
<gene>
    <name evidence="8" type="primary">tmk</name>
    <name evidence="10" type="ORF">A3I30_02300</name>
</gene>
<dbReference type="GO" id="GO:0006233">
    <property type="term" value="P:dTDP biosynthetic process"/>
    <property type="evidence" value="ECO:0007669"/>
    <property type="project" value="InterPro"/>
</dbReference>
<dbReference type="EMBL" id="MEYV01000005">
    <property type="protein sequence ID" value="OGD40577.1"/>
    <property type="molecule type" value="Genomic_DNA"/>
</dbReference>
<feature type="binding site" evidence="8">
    <location>
        <begin position="15"/>
        <end position="22"/>
    </location>
    <ligand>
        <name>ATP</name>
        <dbReference type="ChEBI" id="CHEBI:30616"/>
    </ligand>
</feature>
<feature type="domain" description="Thymidylate kinase-like" evidence="9">
    <location>
        <begin position="13"/>
        <end position="199"/>
    </location>
</feature>
<evidence type="ECO:0000256" key="8">
    <source>
        <dbReference type="HAMAP-Rule" id="MF_00165"/>
    </source>
</evidence>
<dbReference type="CDD" id="cd01672">
    <property type="entry name" value="TMPK"/>
    <property type="match status" value="1"/>
</dbReference>
<keyword evidence="3 8" id="KW-0545">Nucleotide biosynthesis</keyword>
<sequence length="218" mass="25152">MTPDKYPGRLILFEGPEGGGKSTLIKVMAERLRVNLGLGVVETKEPGHNTELGKRVRERLLHDKTLTNEEELRFFIEESRTDHFNVIVIPALKANKIVLCDRSSKSTLAYQYYARGMDKTDILVRDARARRNVNFDLILLLDIDPVIGLARKDRDNRFERETLEFHRKVRAGYLDMARTDVEKKWVVIDANQPLEIVQALAWSAIYDFLLNSIEVITR</sequence>
<keyword evidence="4 8" id="KW-0547">Nucleotide-binding</keyword>
<evidence type="ECO:0000313" key="10">
    <source>
        <dbReference type="EMBL" id="OGD40577.1"/>
    </source>
</evidence>
<comment type="catalytic activity">
    <reaction evidence="7 8">
        <text>dTMP + ATP = dTDP + ADP</text>
        <dbReference type="Rhea" id="RHEA:13517"/>
        <dbReference type="ChEBI" id="CHEBI:30616"/>
        <dbReference type="ChEBI" id="CHEBI:58369"/>
        <dbReference type="ChEBI" id="CHEBI:63528"/>
        <dbReference type="ChEBI" id="CHEBI:456216"/>
        <dbReference type="EC" id="2.7.4.9"/>
    </reaction>
</comment>
<dbReference type="EC" id="2.7.4.9" evidence="8"/>
<organism evidence="10 11">
    <name type="scientific">Candidatus Azambacteria bacterium RIFCSPLOWO2_02_FULL_44_14</name>
    <dbReference type="NCBI Taxonomy" id="1797306"/>
    <lineage>
        <taxon>Bacteria</taxon>
        <taxon>Candidatus Azamiibacteriota</taxon>
    </lineage>
</organism>
<dbReference type="InterPro" id="IPR027417">
    <property type="entry name" value="P-loop_NTPase"/>
</dbReference>
<dbReference type="InterPro" id="IPR018095">
    <property type="entry name" value="Thymidylate_kin_CS"/>
</dbReference>
<dbReference type="InterPro" id="IPR018094">
    <property type="entry name" value="Thymidylate_kinase"/>
</dbReference>
<dbReference type="GO" id="GO:0006227">
    <property type="term" value="P:dUDP biosynthetic process"/>
    <property type="evidence" value="ECO:0007669"/>
    <property type="project" value="TreeGrafter"/>
</dbReference>
<dbReference type="Pfam" id="PF02223">
    <property type="entry name" value="Thymidylate_kin"/>
    <property type="match status" value="1"/>
</dbReference>
<keyword evidence="5 8" id="KW-0418">Kinase</keyword>
<evidence type="ECO:0000259" key="9">
    <source>
        <dbReference type="Pfam" id="PF02223"/>
    </source>
</evidence>
<comment type="similarity">
    <text evidence="1 8">Belongs to the thymidylate kinase family.</text>
</comment>
<name>A0A1F5CCK9_9BACT</name>
<comment type="caution">
    <text evidence="10">The sequence shown here is derived from an EMBL/GenBank/DDBJ whole genome shotgun (WGS) entry which is preliminary data.</text>
</comment>
<comment type="function">
    <text evidence="8">Phosphorylation of dTMP to form dTDP in both de novo and salvage pathways of dTTP synthesis.</text>
</comment>
<dbReference type="GO" id="GO:0006235">
    <property type="term" value="P:dTTP biosynthetic process"/>
    <property type="evidence" value="ECO:0007669"/>
    <property type="project" value="UniProtKB-UniRule"/>
</dbReference>
<keyword evidence="6 8" id="KW-0067">ATP-binding</keyword>
<reference evidence="10 11" key="1">
    <citation type="journal article" date="2016" name="Nat. Commun.">
        <title>Thousands of microbial genomes shed light on interconnected biogeochemical processes in an aquifer system.</title>
        <authorList>
            <person name="Anantharaman K."/>
            <person name="Brown C.T."/>
            <person name="Hug L.A."/>
            <person name="Sharon I."/>
            <person name="Castelle C.J."/>
            <person name="Probst A.J."/>
            <person name="Thomas B.C."/>
            <person name="Singh A."/>
            <person name="Wilkins M.J."/>
            <person name="Karaoz U."/>
            <person name="Brodie E.L."/>
            <person name="Williams K.H."/>
            <person name="Hubbard S.S."/>
            <person name="Banfield J.F."/>
        </authorList>
    </citation>
    <scope>NUCLEOTIDE SEQUENCE [LARGE SCALE GENOMIC DNA]</scope>
</reference>
<dbReference type="GO" id="GO:0004798">
    <property type="term" value="F:dTMP kinase activity"/>
    <property type="evidence" value="ECO:0007669"/>
    <property type="project" value="UniProtKB-UniRule"/>
</dbReference>
<evidence type="ECO:0000256" key="5">
    <source>
        <dbReference type="ARBA" id="ARBA00022777"/>
    </source>
</evidence>
<dbReference type="Proteomes" id="UP000177197">
    <property type="component" value="Unassembled WGS sequence"/>
</dbReference>
<dbReference type="PANTHER" id="PTHR10344">
    <property type="entry name" value="THYMIDYLATE KINASE"/>
    <property type="match status" value="1"/>
</dbReference>
<proteinExistence type="inferred from homology"/>
<dbReference type="GO" id="GO:0005524">
    <property type="term" value="F:ATP binding"/>
    <property type="evidence" value="ECO:0007669"/>
    <property type="project" value="UniProtKB-UniRule"/>
</dbReference>
<dbReference type="GO" id="GO:0005829">
    <property type="term" value="C:cytosol"/>
    <property type="evidence" value="ECO:0007669"/>
    <property type="project" value="TreeGrafter"/>
</dbReference>
<evidence type="ECO:0000256" key="1">
    <source>
        <dbReference type="ARBA" id="ARBA00009776"/>
    </source>
</evidence>
<dbReference type="HAMAP" id="MF_00165">
    <property type="entry name" value="Thymidylate_kinase"/>
    <property type="match status" value="1"/>
</dbReference>
<dbReference type="PROSITE" id="PS01331">
    <property type="entry name" value="THYMIDYLATE_KINASE"/>
    <property type="match status" value="1"/>
</dbReference>
<dbReference type="NCBIfam" id="TIGR00041">
    <property type="entry name" value="DTMP_kinase"/>
    <property type="match status" value="1"/>
</dbReference>
<evidence type="ECO:0000256" key="7">
    <source>
        <dbReference type="ARBA" id="ARBA00048743"/>
    </source>
</evidence>
<evidence type="ECO:0000256" key="4">
    <source>
        <dbReference type="ARBA" id="ARBA00022741"/>
    </source>
</evidence>
<dbReference type="InterPro" id="IPR039430">
    <property type="entry name" value="Thymidylate_kin-like_dom"/>
</dbReference>
<dbReference type="Gene3D" id="3.40.50.300">
    <property type="entry name" value="P-loop containing nucleotide triphosphate hydrolases"/>
    <property type="match status" value="1"/>
</dbReference>
<dbReference type="PANTHER" id="PTHR10344:SF4">
    <property type="entry name" value="UMP-CMP KINASE 2, MITOCHONDRIAL"/>
    <property type="match status" value="1"/>
</dbReference>
<evidence type="ECO:0000256" key="3">
    <source>
        <dbReference type="ARBA" id="ARBA00022727"/>
    </source>
</evidence>